<feature type="compositionally biased region" description="Basic and acidic residues" evidence="1">
    <location>
        <begin position="236"/>
        <end position="246"/>
    </location>
</feature>
<feature type="region of interest" description="Disordered" evidence="1">
    <location>
        <begin position="168"/>
        <end position="194"/>
    </location>
</feature>
<accession>A0A5J4V619</accession>
<comment type="caution">
    <text evidence="2">The sequence shown here is derived from an EMBL/GenBank/DDBJ whole genome shotgun (WGS) entry which is preliminary data.</text>
</comment>
<dbReference type="InterPro" id="IPR013762">
    <property type="entry name" value="Integrase-like_cat_sf"/>
</dbReference>
<evidence type="ECO:0008006" key="4">
    <source>
        <dbReference type="Google" id="ProtNLM"/>
    </source>
</evidence>
<feature type="region of interest" description="Disordered" evidence="1">
    <location>
        <begin position="322"/>
        <end position="355"/>
    </location>
</feature>
<feature type="region of interest" description="Disordered" evidence="1">
    <location>
        <begin position="222"/>
        <end position="246"/>
    </location>
</feature>
<proteinExistence type="predicted"/>
<dbReference type="GO" id="GO:0015074">
    <property type="term" value="P:DNA integration"/>
    <property type="evidence" value="ECO:0007669"/>
    <property type="project" value="InterPro"/>
</dbReference>
<protein>
    <recommendedName>
        <fullName evidence="4">Tyr recombinase domain-containing protein</fullName>
    </recommendedName>
</protein>
<dbReference type="Gene3D" id="1.10.443.10">
    <property type="entry name" value="Intergrase catalytic core"/>
    <property type="match status" value="1"/>
</dbReference>
<feature type="non-terminal residue" evidence="2">
    <location>
        <position position="1"/>
    </location>
</feature>
<evidence type="ECO:0000313" key="3">
    <source>
        <dbReference type="Proteomes" id="UP000324800"/>
    </source>
</evidence>
<reference evidence="2 3" key="1">
    <citation type="submission" date="2019-03" db="EMBL/GenBank/DDBJ databases">
        <title>Single cell metagenomics reveals metabolic interactions within the superorganism composed of flagellate Streblomastix strix and complex community of Bacteroidetes bacteria on its surface.</title>
        <authorList>
            <person name="Treitli S.C."/>
            <person name="Kolisko M."/>
            <person name="Husnik F."/>
            <person name="Keeling P."/>
            <person name="Hampl V."/>
        </authorList>
    </citation>
    <scope>NUCLEOTIDE SEQUENCE [LARGE SCALE GENOMIC DNA]</scope>
    <source>
        <strain evidence="2">ST1C</strain>
    </source>
</reference>
<dbReference type="GO" id="GO:0006310">
    <property type="term" value="P:DNA recombination"/>
    <property type="evidence" value="ECO:0007669"/>
    <property type="project" value="InterPro"/>
</dbReference>
<feature type="region of interest" description="Disordered" evidence="1">
    <location>
        <begin position="1"/>
        <end position="33"/>
    </location>
</feature>
<sequence>FDTQDRAEKNKDDRGNKKMEQDCPKDDECEGKRTGKLHRSIKLLEALDTKRWPSYEEAEQGQTVCCFEQGLEQQSLLEQRCPLRDILVEEVDRAECTNQGNVRVTTSSLTDGRIVEKLGSRVEVTQSGQSKRNGSIALRVTPFRTFLKEQADYSTLDRNGQQLNSIQSEQMSCSNLPAEANRSNPGENRSNADPCSCISHSLSRKHSPRFAFQTREFRRLFSERRGASRSPDSAEGETHNRHVREQEKQEILKVHECGSGQLGRSAGLSLGSLANRDSIPTPTNSIDLSNSVENRIGRSESFLNSLLLACSTLMAGSCQSDVKVHDTRQKRGRSETTRTNEESQKASTTRKNDGLIDRGNKREELFRWTLRRRSFSELAVKKVIGGWHNATDANQTACLTAIGMLFKLQGVPKDKIDGLELRQIMKKPQAAQRKPIREEPIWHFDELLRYVQSKSSTRDQLSEFKYLVITLALIMGYSTLRLAEIHRATAKRMRDESWKIVSSMRKVHDSDVEITLRPLKNPSVCPTTWLSGWVERRKNKSLKKGLWWLSSKNREVSYEEMSKAVHQTLLEVGIPSGSTVTSIRKSSMTKSISQGATKTQINRATRHKKGTDTVAHLYNQNLNDDLREKLSNFE</sequence>
<dbReference type="EMBL" id="SNRW01009550">
    <property type="protein sequence ID" value="KAA6377834.1"/>
    <property type="molecule type" value="Genomic_DNA"/>
</dbReference>
<gene>
    <name evidence="2" type="ORF">EZS28_026639</name>
</gene>
<dbReference type="Proteomes" id="UP000324800">
    <property type="component" value="Unassembled WGS sequence"/>
</dbReference>
<dbReference type="AlphaFoldDB" id="A0A5J4V619"/>
<name>A0A5J4V619_9EUKA</name>
<evidence type="ECO:0000313" key="2">
    <source>
        <dbReference type="EMBL" id="KAA6377834.1"/>
    </source>
</evidence>
<dbReference type="GO" id="GO:0003677">
    <property type="term" value="F:DNA binding"/>
    <property type="evidence" value="ECO:0007669"/>
    <property type="project" value="InterPro"/>
</dbReference>
<evidence type="ECO:0000256" key="1">
    <source>
        <dbReference type="SAM" id="MobiDB-lite"/>
    </source>
</evidence>
<organism evidence="2 3">
    <name type="scientific">Streblomastix strix</name>
    <dbReference type="NCBI Taxonomy" id="222440"/>
    <lineage>
        <taxon>Eukaryota</taxon>
        <taxon>Metamonada</taxon>
        <taxon>Preaxostyla</taxon>
        <taxon>Oxymonadida</taxon>
        <taxon>Streblomastigidae</taxon>
        <taxon>Streblomastix</taxon>
    </lineage>
</organism>